<dbReference type="EMBL" id="QQNA01000216">
    <property type="protein sequence ID" value="RDG35497.1"/>
    <property type="molecule type" value="Genomic_DNA"/>
</dbReference>
<feature type="domain" description="FAD-binding" evidence="2">
    <location>
        <begin position="14"/>
        <end position="349"/>
    </location>
</feature>
<name>A0A370B0Q9_9ACTN</name>
<evidence type="ECO:0000313" key="4">
    <source>
        <dbReference type="Proteomes" id="UP000253741"/>
    </source>
</evidence>
<dbReference type="InterPro" id="IPR050631">
    <property type="entry name" value="PheA/TfdB_FAD_monoxygenase"/>
</dbReference>
<evidence type="ECO:0000313" key="3">
    <source>
        <dbReference type="EMBL" id="RDG35497.1"/>
    </source>
</evidence>
<proteinExistence type="predicted"/>
<organism evidence="3 4">
    <name type="scientific">Streptomyces corynorhini</name>
    <dbReference type="NCBI Taxonomy" id="2282652"/>
    <lineage>
        <taxon>Bacteria</taxon>
        <taxon>Bacillati</taxon>
        <taxon>Actinomycetota</taxon>
        <taxon>Actinomycetes</taxon>
        <taxon>Kitasatosporales</taxon>
        <taxon>Streptomycetaceae</taxon>
        <taxon>Streptomyces</taxon>
    </lineage>
</organism>
<gene>
    <name evidence="3" type="ORF">DVH02_24970</name>
</gene>
<dbReference type="SUPFAM" id="SSF51905">
    <property type="entry name" value="FAD/NAD(P)-binding domain"/>
    <property type="match status" value="1"/>
</dbReference>
<evidence type="ECO:0000259" key="2">
    <source>
        <dbReference type="Pfam" id="PF01494"/>
    </source>
</evidence>
<keyword evidence="1" id="KW-0560">Oxidoreductase</keyword>
<dbReference type="OrthoDB" id="9791689at2"/>
<dbReference type="Gene3D" id="3.50.50.60">
    <property type="entry name" value="FAD/NAD(P)-binding domain"/>
    <property type="match status" value="2"/>
</dbReference>
<dbReference type="Proteomes" id="UP000253741">
    <property type="component" value="Unassembled WGS sequence"/>
</dbReference>
<dbReference type="PANTHER" id="PTHR43476:SF5">
    <property type="entry name" value="FAD-DEPENDENT MONOOXYGENASE"/>
    <property type="match status" value="1"/>
</dbReference>
<dbReference type="Pfam" id="PF01494">
    <property type="entry name" value="FAD_binding_3"/>
    <property type="match status" value="1"/>
</dbReference>
<dbReference type="InterPro" id="IPR002938">
    <property type="entry name" value="FAD-bd"/>
</dbReference>
<protein>
    <submittedName>
        <fullName evidence="3">FAD-dependent oxidoreductase</fullName>
    </submittedName>
</protein>
<reference evidence="3 4" key="1">
    <citation type="submission" date="2018-07" db="EMBL/GenBank/DDBJ databases">
        <title>Streptomyces species from bats.</title>
        <authorList>
            <person name="Dunlap C."/>
        </authorList>
    </citation>
    <scope>NUCLEOTIDE SEQUENCE [LARGE SCALE GENOMIC DNA]</scope>
    <source>
        <strain evidence="3 4">AC230</strain>
    </source>
</reference>
<dbReference type="RefSeq" id="WP_114626087.1">
    <property type="nucleotide sequence ID" value="NZ_QQNA01000216.1"/>
</dbReference>
<evidence type="ECO:0000256" key="1">
    <source>
        <dbReference type="ARBA" id="ARBA00023002"/>
    </source>
</evidence>
<accession>A0A370B0Q9</accession>
<dbReference type="PANTHER" id="PTHR43476">
    <property type="entry name" value="3-(3-HYDROXY-PHENYL)PROPIONATE/3-HYDROXYCINNAMIC ACID HYDROXYLASE"/>
    <property type="match status" value="1"/>
</dbReference>
<sequence length="423" mass="45761">MSGPARPPADGAHADVCVVGGGPAGLTLALLMLRSGARVTLVERGRSLERAYRGEILQPGGQALLDALGVLEGARRRGCYEHDGFRLEERGRTLVDGDYRQLPAPYNCLLSLAQRHLLTDLLERCLAHPRFTCLTGTKVNGLVEEGGVVRGVVCGGGADGRVVRADCVVGADGRYSTVRRLAGIPYDRIELFDQDVLWCRITAPATRTVRVFRAGGNPVLAYTSFPDRVQLGWTLPHQGYQPLARRGFAHVKGLILAAVPEYADEVDQQVRSFGDVSLLDVFAGSARRWARDGLLLIGDSAHTHGPIGAQGINLAIQDAVAAHPVLCEGLRRRDLSARFLNAVAARRRPETARATRVQAMQSRMMLSTGRVSAVVRPKAAMLVSRTPAYRSVLRRIAYGDRALRVRSDLFQSDLLQEGGPAPG</sequence>
<keyword evidence="4" id="KW-1185">Reference proteome</keyword>
<dbReference type="InterPro" id="IPR036188">
    <property type="entry name" value="FAD/NAD-bd_sf"/>
</dbReference>
<dbReference type="AlphaFoldDB" id="A0A370B0Q9"/>
<dbReference type="PRINTS" id="PR00420">
    <property type="entry name" value="RNGMNOXGNASE"/>
</dbReference>
<dbReference type="GO" id="GO:0071949">
    <property type="term" value="F:FAD binding"/>
    <property type="evidence" value="ECO:0007669"/>
    <property type="project" value="InterPro"/>
</dbReference>
<comment type="caution">
    <text evidence="3">The sequence shown here is derived from an EMBL/GenBank/DDBJ whole genome shotgun (WGS) entry which is preliminary data.</text>
</comment>
<dbReference type="GO" id="GO:0016491">
    <property type="term" value="F:oxidoreductase activity"/>
    <property type="evidence" value="ECO:0007669"/>
    <property type="project" value="UniProtKB-KW"/>
</dbReference>